<name>A0A401GH87_9APHY</name>
<dbReference type="AlphaFoldDB" id="A0A401GH87"/>
<evidence type="ECO:0000313" key="1">
    <source>
        <dbReference type="EMBL" id="GBE81481.1"/>
    </source>
</evidence>
<evidence type="ECO:0000313" key="2">
    <source>
        <dbReference type="Proteomes" id="UP000287166"/>
    </source>
</evidence>
<dbReference type="InParanoid" id="A0A401GH87"/>
<proteinExistence type="predicted"/>
<accession>A0A401GH87</accession>
<dbReference type="Proteomes" id="UP000287166">
    <property type="component" value="Unassembled WGS sequence"/>
</dbReference>
<keyword evidence="2" id="KW-1185">Reference proteome</keyword>
<dbReference type="EMBL" id="BFAD01000003">
    <property type="protein sequence ID" value="GBE81481.1"/>
    <property type="molecule type" value="Genomic_DNA"/>
</dbReference>
<protein>
    <submittedName>
        <fullName evidence="1">Uncharacterized protein</fullName>
    </submittedName>
</protein>
<dbReference type="GeneID" id="38778398"/>
<organism evidence="1 2">
    <name type="scientific">Sparassis crispa</name>
    <dbReference type="NCBI Taxonomy" id="139825"/>
    <lineage>
        <taxon>Eukaryota</taxon>
        <taxon>Fungi</taxon>
        <taxon>Dikarya</taxon>
        <taxon>Basidiomycota</taxon>
        <taxon>Agaricomycotina</taxon>
        <taxon>Agaricomycetes</taxon>
        <taxon>Polyporales</taxon>
        <taxon>Sparassidaceae</taxon>
        <taxon>Sparassis</taxon>
    </lineage>
</organism>
<dbReference type="RefSeq" id="XP_027612394.1">
    <property type="nucleotide sequence ID" value="XM_027756593.1"/>
</dbReference>
<sequence>MIKSKIPVSRIMRSMTVPKGTISRSPSKDTTRTRIPTNATVQAAAATSPVSSPAAQLANNVAAQVLLIMNQTPNTSSTFIPISMPRPGGKGTPSFNGKHVQDFISDFESAAKAAGIANTEWPKLVLRYCDSKVHRIIENDAAFAGTVWADARAQLTYYYESSDHKPKVPPRRLHAFVKC</sequence>
<comment type="caution">
    <text evidence="1">The sequence shown here is derived from an EMBL/GenBank/DDBJ whole genome shotgun (WGS) entry which is preliminary data.</text>
</comment>
<gene>
    <name evidence="1" type="ORF">SCP_0312100</name>
</gene>
<dbReference type="OrthoDB" id="5535068at2759"/>
<reference evidence="1 2" key="1">
    <citation type="journal article" date="2018" name="Sci. Rep.">
        <title>Genome sequence of the cauliflower mushroom Sparassis crispa (Hanabiratake) and its association with beneficial usage.</title>
        <authorList>
            <person name="Kiyama R."/>
            <person name="Furutani Y."/>
            <person name="Kawaguchi K."/>
            <person name="Nakanishi T."/>
        </authorList>
    </citation>
    <scope>NUCLEOTIDE SEQUENCE [LARGE SCALE GENOMIC DNA]</scope>
</reference>